<comment type="caution">
    <text evidence="2">The sequence shown here is derived from an EMBL/GenBank/DDBJ whole genome shotgun (WGS) entry which is preliminary data.</text>
</comment>
<reference evidence="3" key="1">
    <citation type="journal article" date="2024" name="Algal Res.">
        <title>Biochemical, toxicological and genomic investigation of a high-biomass producing Limnothrix strain isolated from Italian shallow drinking water reservoir.</title>
        <authorList>
            <person name="Simonazzi M."/>
            <person name="Shishido T.K."/>
            <person name="Delbaje E."/>
            <person name="Wahlsten M."/>
            <person name="Fewer D.P."/>
            <person name="Sivonen K."/>
            <person name="Pezzolesi L."/>
            <person name="Pistocchi R."/>
        </authorList>
    </citation>
    <scope>NUCLEOTIDE SEQUENCE [LARGE SCALE GENOMIC DNA]</scope>
    <source>
        <strain evidence="3">LRLZ20PSL1</strain>
    </source>
</reference>
<dbReference type="EMBL" id="JAZAQF010000049">
    <property type="protein sequence ID" value="MFG3817594.1"/>
    <property type="molecule type" value="Genomic_DNA"/>
</dbReference>
<feature type="transmembrane region" description="Helical" evidence="1">
    <location>
        <begin position="174"/>
        <end position="196"/>
    </location>
</feature>
<gene>
    <name evidence="2" type="ORF">VPK24_08090</name>
</gene>
<feature type="transmembrane region" description="Helical" evidence="1">
    <location>
        <begin position="143"/>
        <end position="162"/>
    </location>
</feature>
<feature type="transmembrane region" description="Helical" evidence="1">
    <location>
        <begin position="419"/>
        <end position="437"/>
    </location>
</feature>
<name>A0ABW7C8U7_9CYAN</name>
<protein>
    <recommendedName>
        <fullName evidence="4">Glycosyltransferase RgtA/B/C/D-like domain-containing protein</fullName>
    </recommendedName>
</protein>
<accession>A0ABW7C8U7</accession>
<sequence>MLNAVRSKGWPWLVVWVLPALLLAALMVRYGVNLPTYDQWDTPGVLFVKLAEHQPLTFVDFISQHNESRKVFPRLIFLGLAYLTGWDIRAELAVIFALVCGAAGAIFALGRSTVLDRRFQAIAFALASCLLFSPSQWENWVYSIQIVVFLPIFCITTSLWLAQSSLRFWQKIAINIVLATISTYSSASGMFCWFLSFPALFLKDWIVGLSREDAGGRTAVRDAGETGSLGDKDSGGRTAVRPYGIVGDLGRSIQSLGATARQSWIGLGVWLAAMAANLLLYFWDYYKPPSHPSFAGPLQQPIAGIKYWFALMGAILGFDDLGLSQLLGGLGLLGFLGLVILAWRGDRARSFEWVIFGCYAIGTDAIVTLGRFGFGPDAALTSRYQTFSLYLWIAIIHLSAILLPQFTQHRLPKPWRKGLVIFGLTLFLVLHYASFAIGSRNLANFSRDRHQGKACLTFINSFQDERCFTEWIYPELNDHVLNTIRDTNQLGFVRPPIAPPIPEKTDLKALAQNQPIAGNFQTLTLQKNDDTWEYVAGGELTLGAGCQPTRSVLLAYEKDGATIPFTAAKVGKNYRGMGQILGDFVCPNNRWNKSFELEKLVSDPQKRLEIVRSPKITAWAFDTDRGTVYPLAGSYSFPQKS</sequence>
<feature type="transmembrane region" description="Helical" evidence="1">
    <location>
        <begin position="264"/>
        <end position="286"/>
    </location>
</feature>
<keyword evidence="1" id="KW-0472">Membrane</keyword>
<keyword evidence="3" id="KW-1185">Reference proteome</keyword>
<feature type="transmembrane region" description="Helical" evidence="1">
    <location>
        <begin position="389"/>
        <end position="407"/>
    </location>
</feature>
<proteinExistence type="predicted"/>
<feature type="transmembrane region" description="Helical" evidence="1">
    <location>
        <begin position="92"/>
        <end position="109"/>
    </location>
</feature>
<keyword evidence="1" id="KW-1133">Transmembrane helix</keyword>
<feature type="transmembrane region" description="Helical" evidence="1">
    <location>
        <begin position="324"/>
        <end position="343"/>
    </location>
</feature>
<feature type="transmembrane region" description="Helical" evidence="1">
    <location>
        <begin position="12"/>
        <end position="32"/>
    </location>
</feature>
<dbReference type="Proteomes" id="UP001604335">
    <property type="component" value="Unassembled WGS sequence"/>
</dbReference>
<feature type="transmembrane region" description="Helical" evidence="1">
    <location>
        <begin position="350"/>
        <end position="369"/>
    </location>
</feature>
<keyword evidence="1" id="KW-0812">Transmembrane</keyword>
<evidence type="ECO:0000313" key="3">
    <source>
        <dbReference type="Proteomes" id="UP001604335"/>
    </source>
</evidence>
<dbReference type="RefSeq" id="WP_393012018.1">
    <property type="nucleotide sequence ID" value="NZ_JAZAQF010000049.1"/>
</dbReference>
<evidence type="ECO:0000256" key="1">
    <source>
        <dbReference type="SAM" id="Phobius"/>
    </source>
</evidence>
<evidence type="ECO:0008006" key="4">
    <source>
        <dbReference type="Google" id="ProtNLM"/>
    </source>
</evidence>
<evidence type="ECO:0000313" key="2">
    <source>
        <dbReference type="EMBL" id="MFG3817594.1"/>
    </source>
</evidence>
<organism evidence="2 3">
    <name type="scientific">Limnothrix redekei LRLZ20PSL1</name>
    <dbReference type="NCBI Taxonomy" id="3112953"/>
    <lineage>
        <taxon>Bacteria</taxon>
        <taxon>Bacillati</taxon>
        <taxon>Cyanobacteriota</taxon>
        <taxon>Cyanophyceae</taxon>
        <taxon>Pseudanabaenales</taxon>
        <taxon>Pseudanabaenaceae</taxon>
        <taxon>Limnothrix</taxon>
    </lineage>
</organism>